<dbReference type="Proteomes" id="UP000705867">
    <property type="component" value="Unassembled WGS sequence"/>
</dbReference>
<keyword evidence="3" id="KW-0687">Ribonucleoprotein</keyword>
<dbReference type="GO" id="GO:0003729">
    <property type="term" value="F:mRNA binding"/>
    <property type="evidence" value="ECO:0007669"/>
    <property type="project" value="TreeGrafter"/>
</dbReference>
<dbReference type="InterPro" id="IPR050437">
    <property type="entry name" value="Ribos_protein_bS1-like"/>
</dbReference>
<name>A0A953SHW7_9BACT</name>
<dbReference type="FunFam" id="2.40.50.140:FF:000103">
    <property type="entry name" value="protein RRP5 homolog"/>
    <property type="match status" value="1"/>
</dbReference>
<dbReference type="EMBL" id="JAIOIV010000136">
    <property type="protein sequence ID" value="MBZ0158114.1"/>
    <property type="molecule type" value="Genomic_DNA"/>
</dbReference>
<gene>
    <name evidence="6" type="ORF">K8I29_18095</name>
</gene>
<dbReference type="PROSITE" id="PS50126">
    <property type="entry name" value="S1"/>
    <property type="match status" value="5"/>
</dbReference>
<evidence type="ECO:0000313" key="6">
    <source>
        <dbReference type="EMBL" id="MBZ0158114.1"/>
    </source>
</evidence>
<dbReference type="GO" id="GO:0022627">
    <property type="term" value="C:cytosolic small ribosomal subunit"/>
    <property type="evidence" value="ECO:0007669"/>
    <property type="project" value="TreeGrafter"/>
</dbReference>
<dbReference type="CDD" id="cd04465">
    <property type="entry name" value="S1_RPS1_repeat_ec2_hs2"/>
    <property type="match status" value="1"/>
</dbReference>
<proteinExistence type="inferred from homology"/>
<reference evidence="6" key="1">
    <citation type="journal article" date="2021" name="bioRxiv">
        <title>Unraveling nitrogen, sulfur and carbon metabolic pathways and microbial community transcriptional responses to substrate deprivation and toxicity stresses in a bioreactor mimicking anoxic brackish coastal sediment conditions.</title>
        <authorList>
            <person name="Martins P.D."/>
            <person name="Echeveste M.J."/>
            <person name="Arshad A."/>
            <person name="Kurth J."/>
            <person name="Ouboter H."/>
            <person name="Jetten M.S.M."/>
            <person name="Welte C.U."/>
        </authorList>
    </citation>
    <scope>NUCLEOTIDE SEQUENCE</scope>
    <source>
        <strain evidence="6">MAG_39</strain>
    </source>
</reference>
<dbReference type="PRINTS" id="PR00681">
    <property type="entry name" value="RIBOSOMALS1"/>
</dbReference>
<feature type="domain" description="S1 motif" evidence="5">
    <location>
        <begin position="382"/>
        <end position="451"/>
    </location>
</feature>
<evidence type="ECO:0000259" key="5">
    <source>
        <dbReference type="PROSITE" id="PS50126"/>
    </source>
</evidence>
<dbReference type="AlphaFoldDB" id="A0A953SHW7"/>
<dbReference type="PANTHER" id="PTHR10724">
    <property type="entry name" value="30S RIBOSOMAL PROTEIN S1"/>
    <property type="match status" value="1"/>
</dbReference>
<accession>A0A953SHW7</accession>
<dbReference type="SUPFAM" id="SSF50249">
    <property type="entry name" value="Nucleic acid-binding proteins"/>
    <property type="match status" value="5"/>
</dbReference>
<dbReference type="CDD" id="cd05687">
    <property type="entry name" value="S1_RPS1_repeat_ec1_hs1"/>
    <property type="match status" value="1"/>
</dbReference>
<feature type="domain" description="S1 motif" evidence="5">
    <location>
        <begin position="213"/>
        <end position="281"/>
    </location>
</feature>
<comment type="similarity">
    <text evidence="1">Belongs to the bacterial ribosomal protein bS1 family.</text>
</comment>
<reference evidence="6" key="2">
    <citation type="submission" date="2021-08" db="EMBL/GenBank/DDBJ databases">
        <authorList>
            <person name="Dalcin Martins P."/>
        </authorList>
    </citation>
    <scope>NUCLEOTIDE SEQUENCE</scope>
    <source>
        <strain evidence="6">MAG_39</strain>
    </source>
</reference>
<dbReference type="Pfam" id="PF00575">
    <property type="entry name" value="S1"/>
    <property type="match status" value="5"/>
</dbReference>
<evidence type="ECO:0000256" key="2">
    <source>
        <dbReference type="ARBA" id="ARBA00022980"/>
    </source>
</evidence>
<dbReference type="GO" id="GO:0003735">
    <property type="term" value="F:structural constituent of ribosome"/>
    <property type="evidence" value="ECO:0007669"/>
    <property type="project" value="TreeGrafter"/>
</dbReference>
<evidence type="ECO:0000313" key="7">
    <source>
        <dbReference type="Proteomes" id="UP000705867"/>
    </source>
</evidence>
<dbReference type="InterPro" id="IPR035104">
    <property type="entry name" value="Ribosomal_protein_S1-like"/>
</dbReference>
<dbReference type="PANTHER" id="PTHR10724:SF7">
    <property type="entry name" value="SMALL RIBOSOMAL SUBUNIT PROTEIN BS1C"/>
    <property type="match status" value="1"/>
</dbReference>
<comment type="function">
    <text evidence="4">Binds mRNA; thus facilitating recognition of the initiation point. It is needed to translate mRNA with a short Shine-Dalgarno (SD) purine-rich sequence.</text>
</comment>
<dbReference type="InterPro" id="IPR012340">
    <property type="entry name" value="NA-bd_OB-fold"/>
</dbReference>
<sequence length="497" mass="53668">MSDENITNSSPEAGEIVEGAGHEESFAALLEKSGSLSDRLTPGQRVKARVISVTGDLVYIDLGGKSDGVVSLSEFVDDKGAVHIKEGDEIEAYFLAVEDGMKRLTTLVRGYSSVKLNAIRDAYNAGIPVEGEVKREIKGGFEVNAGGVKCFCPFSQMDLRGGREVVTYLGETFPFKVIEFKKEGRTIVLSRRVLLEQERQERIEALKKTLSVGMEVTARVRSLQNFGAFVDLGGIDGLIPASEISWGRTENPGDVLSIGQEVTAKILSLDWESSRLTLSIKAMQADPWSAAEVKYPVGGKVCGTIVRLVPFGAFVSLEAGIDGLIHISNLGAGRRINHPKEVVEVGQQIEAYVLAVDSQARKISLSLQQKPEPKKLNLPAAGDLFEGVVEKVMPFGIFVKAGSGVSGLIPNSEMGTENGADHGRMFPTGSSVQAIVLEVDKEKGKVLLSRKGILAKAEQEELKRYRDSIRKEEKSSGSVGTLGEILKAKMAEKNISF</sequence>
<evidence type="ECO:0000256" key="3">
    <source>
        <dbReference type="ARBA" id="ARBA00023274"/>
    </source>
</evidence>
<dbReference type="GO" id="GO:0006412">
    <property type="term" value="P:translation"/>
    <property type="evidence" value="ECO:0007669"/>
    <property type="project" value="TreeGrafter"/>
</dbReference>
<feature type="domain" description="S1 motif" evidence="5">
    <location>
        <begin position="43"/>
        <end position="109"/>
    </location>
</feature>
<protein>
    <submittedName>
        <fullName evidence="6">S1 RNA-binding domain-containing protein</fullName>
    </submittedName>
</protein>
<keyword evidence="2" id="KW-0689">Ribosomal protein</keyword>
<dbReference type="SMART" id="SM00316">
    <property type="entry name" value="S1"/>
    <property type="match status" value="5"/>
</dbReference>
<organism evidence="6 7">
    <name type="scientific">Candidatus Nitrobium versatile</name>
    <dbReference type="NCBI Taxonomy" id="2884831"/>
    <lineage>
        <taxon>Bacteria</taxon>
        <taxon>Pseudomonadati</taxon>
        <taxon>Nitrospirota</taxon>
        <taxon>Nitrospiria</taxon>
        <taxon>Nitrospirales</taxon>
        <taxon>Nitrospiraceae</taxon>
        <taxon>Candidatus Nitrobium</taxon>
    </lineage>
</organism>
<evidence type="ECO:0000256" key="1">
    <source>
        <dbReference type="ARBA" id="ARBA00006767"/>
    </source>
</evidence>
<comment type="caution">
    <text evidence="6">The sequence shown here is derived from an EMBL/GenBank/DDBJ whole genome shotgun (WGS) entry which is preliminary data.</text>
</comment>
<dbReference type="InterPro" id="IPR003029">
    <property type="entry name" value="S1_domain"/>
</dbReference>
<dbReference type="Gene3D" id="2.40.50.140">
    <property type="entry name" value="Nucleic acid-binding proteins"/>
    <property type="match status" value="5"/>
</dbReference>
<feature type="domain" description="S1 motif" evidence="5">
    <location>
        <begin position="126"/>
        <end position="192"/>
    </location>
</feature>
<feature type="domain" description="S1 motif" evidence="5">
    <location>
        <begin position="298"/>
        <end position="368"/>
    </location>
</feature>
<dbReference type="CDD" id="cd05688">
    <property type="entry name" value="S1_RPS1_repeat_ec3"/>
    <property type="match status" value="1"/>
</dbReference>
<evidence type="ECO:0000256" key="4">
    <source>
        <dbReference type="ARBA" id="ARBA00025604"/>
    </source>
</evidence>